<gene>
    <name evidence="2" type="ORF">GPA27_23025</name>
</gene>
<dbReference type="CDD" id="cd06225">
    <property type="entry name" value="HAMP"/>
    <property type="match status" value="1"/>
</dbReference>
<organism evidence="2 3">
    <name type="scientific">Aromatoleum toluolicum</name>
    <dbReference type="NCBI Taxonomy" id="90060"/>
    <lineage>
        <taxon>Bacteria</taxon>
        <taxon>Pseudomonadati</taxon>
        <taxon>Pseudomonadota</taxon>
        <taxon>Betaproteobacteria</taxon>
        <taxon>Rhodocyclales</taxon>
        <taxon>Rhodocyclaceae</taxon>
        <taxon>Aromatoleum</taxon>
    </lineage>
</organism>
<protein>
    <submittedName>
        <fullName evidence="2">HAMP domain-containing protein</fullName>
    </submittedName>
</protein>
<evidence type="ECO:0000313" key="2">
    <source>
        <dbReference type="EMBL" id="NMG00252.1"/>
    </source>
</evidence>
<dbReference type="InterPro" id="IPR003660">
    <property type="entry name" value="HAMP_dom"/>
</dbReference>
<name>A0ABX1NLZ6_9RHOO</name>
<dbReference type="Pfam" id="PF00672">
    <property type="entry name" value="HAMP"/>
    <property type="match status" value="1"/>
</dbReference>
<comment type="caution">
    <text evidence="2">The sequence shown here is derived from an EMBL/GenBank/DDBJ whole genome shotgun (WGS) entry which is preliminary data.</text>
</comment>
<dbReference type="Proteomes" id="UP000634522">
    <property type="component" value="Unassembled WGS sequence"/>
</dbReference>
<proteinExistence type="predicted"/>
<dbReference type="InterPro" id="IPR024478">
    <property type="entry name" value="HlyB_4HB_MCP"/>
</dbReference>
<dbReference type="EMBL" id="WTVS01000069">
    <property type="protein sequence ID" value="NMG00252.1"/>
    <property type="molecule type" value="Genomic_DNA"/>
</dbReference>
<dbReference type="SUPFAM" id="SSF158472">
    <property type="entry name" value="HAMP domain-like"/>
    <property type="match status" value="1"/>
</dbReference>
<keyword evidence="3" id="KW-1185">Reference proteome</keyword>
<feature type="domain" description="HAMP" evidence="1">
    <location>
        <begin position="228"/>
        <end position="280"/>
    </location>
</feature>
<evidence type="ECO:0000313" key="3">
    <source>
        <dbReference type="Proteomes" id="UP000634522"/>
    </source>
</evidence>
<dbReference type="RefSeq" id="WP_169142780.1">
    <property type="nucleotide sequence ID" value="NZ_WTVS01000069.1"/>
</dbReference>
<dbReference type="PROSITE" id="PS50885">
    <property type="entry name" value="HAMP"/>
    <property type="match status" value="1"/>
</dbReference>
<dbReference type="PANTHER" id="PTHR32089:SF112">
    <property type="entry name" value="LYSOZYME-LIKE PROTEIN-RELATED"/>
    <property type="match status" value="1"/>
</dbReference>
<dbReference type="Gene3D" id="6.10.340.10">
    <property type="match status" value="1"/>
</dbReference>
<evidence type="ECO:0000259" key="1">
    <source>
        <dbReference type="PROSITE" id="PS50885"/>
    </source>
</evidence>
<dbReference type="PANTHER" id="PTHR32089">
    <property type="entry name" value="METHYL-ACCEPTING CHEMOTAXIS PROTEIN MCPB"/>
    <property type="match status" value="1"/>
</dbReference>
<accession>A0ABX1NLZ6</accession>
<reference evidence="2 3" key="1">
    <citation type="submission" date="2019-12" db="EMBL/GenBank/DDBJ databases">
        <title>Comparative genomics gives insights into the taxonomy of the Azoarcus-Aromatoleum group and reveals separate origins of nif in the plant-associated Azoarcus and non-plant-associated Aromatoleum sub-groups.</title>
        <authorList>
            <person name="Lafos M."/>
            <person name="Maluk M."/>
            <person name="Batista M."/>
            <person name="Junghare M."/>
            <person name="Carmona M."/>
            <person name="Faoro H."/>
            <person name="Cruz L.M."/>
            <person name="Battistoni F."/>
            <person name="De Souza E."/>
            <person name="Pedrosa F."/>
            <person name="Chen W.-M."/>
            <person name="Poole P.S."/>
            <person name="Dixon R.A."/>
            <person name="James E.K."/>
        </authorList>
    </citation>
    <scope>NUCLEOTIDE SEQUENCE [LARGE SCALE GENOMIC DNA]</scope>
    <source>
        <strain evidence="2 3">T</strain>
    </source>
</reference>
<dbReference type="Pfam" id="PF12729">
    <property type="entry name" value="4HB_MCP_1"/>
    <property type="match status" value="1"/>
</dbReference>
<sequence length="287" mass="31514">MTIRNKLILGFSVLLAFILVQGAASFFYGSRTQGLVDTAVNRNFIAATEITDLLASAQQLRRQEKEYLIYVGNVDGRNAVLADWNATHARILGQLEAMVANSKGIYQPADSTAFTQWKGTLDNYQKEFARIVEGFSYDVSMLDEGETAGGSQAYNKAVRANEELRPVVERFNAVLIEGATKLARARAEESAQAYQRIRSNFEVVDYVNIGFAVAGLLLAGALLATIPASITRPLDSLIESADKMSLGDLGKKFEAGGVKDFERLAASLERMRVTMEAMIVRLKARSR</sequence>
<dbReference type="SMART" id="SM00304">
    <property type="entry name" value="HAMP"/>
    <property type="match status" value="1"/>
</dbReference>